<dbReference type="SMART" id="SM01040">
    <property type="entry name" value="Bro-N"/>
    <property type="match status" value="1"/>
</dbReference>
<dbReference type="PANTHER" id="PTHR36180:SF2">
    <property type="entry name" value="BRO FAMILY PROTEIN"/>
    <property type="match status" value="1"/>
</dbReference>
<dbReference type="Proteomes" id="UP001223634">
    <property type="component" value="Segment"/>
</dbReference>
<evidence type="ECO:0000256" key="1">
    <source>
        <dbReference type="SAM" id="Coils"/>
    </source>
</evidence>
<feature type="coiled-coil region" evidence="1">
    <location>
        <begin position="171"/>
        <end position="198"/>
    </location>
</feature>
<accession>A0A6B7KID8</accession>
<gene>
    <name evidence="3" type="primary">bro-b</name>
</gene>
<dbReference type="EMBL" id="MK419955">
    <property type="protein sequence ID" value="QEI03566.1"/>
    <property type="molecule type" value="Genomic_DNA"/>
</dbReference>
<reference evidence="3 4" key="1">
    <citation type="submission" date="2019-01" db="EMBL/GenBank/DDBJ databases">
        <title>The Spodoptera cosmioides nucleopolyhedrovirus (SpcoNPV) is a novel virus isolated from the polyphagous black armyworm, Spodoptera cosmioides (Walker) (Lepidoptera: Noctuidae).</title>
        <authorList>
            <person name="Santos E.R."/>
            <person name="Oliveira L.B."/>
            <person name="Silva L.A."/>
            <person name="Sosa-Gomez D.R."/>
            <person name="Ribeiro B.M."/>
            <person name="Ardisson-Araujo D.M.P."/>
        </authorList>
    </citation>
    <scope>NUCLEOTIDE SEQUENCE [LARGE SCALE GENOMIC DNA]</scope>
    <source>
        <strain evidence="3">VPN72</strain>
    </source>
</reference>
<feature type="domain" description="Bro-N" evidence="2">
    <location>
        <begin position="22"/>
        <end position="160"/>
    </location>
</feature>
<name>A0A6B7KID8_9ABAC</name>
<evidence type="ECO:0000313" key="3">
    <source>
        <dbReference type="EMBL" id="QEI03566.1"/>
    </source>
</evidence>
<protein>
    <submittedName>
        <fullName evidence="3">BRO-B</fullName>
    </submittedName>
</protein>
<evidence type="ECO:0000313" key="4">
    <source>
        <dbReference type="Proteomes" id="UP001223634"/>
    </source>
</evidence>
<dbReference type="InterPro" id="IPR003497">
    <property type="entry name" value="BRO_N_domain"/>
</dbReference>
<keyword evidence="1" id="KW-0175">Coiled coil</keyword>
<organism evidence="3 4">
    <name type="scientific">Spodoptera cosmioides nucleopolyhedrovirus</name>
    <dbReference type="NCBI Taxonomy" id="2605774"/>
    <lineage>
        <taxon>Viruses</taxon>
        <taxon>Viruses incertae sedis</taxon>
        <taxon>Naldaviricetes</taxon>
        <taxon>Lefavirales</taxon>
        <taxon>Baculoviridae</taxon>
        <taxon>Alphabaculovirus</taxon>
        <taxon>Alphabaculovirus spocosmioidis</taxon>
    </lineage>
</organism>
<evidence type="ECO:0000259" key="2">
    <source>
        <dbReference type="PROSITE" id="PS51750"/>
    </source>
</evidence>
<dbReference type="PROSITE" id="PS51750">
    <property type="entry name" value="BRO_N"/>
    <property type="match status" value="1"/>
</dbReference>
<proteinExistence type="predicted"/>
<dbReference type="Pfam" id="PF02498">
    <property type="entry name" value="Bro-N"/>
    <property type="match status" value="1"/>
</dbReference>
<keyword evidence="4" id="KW-1185">Reference proteome</keyword>
<sequence length="511" mass="59930">MKIMTRHISLSTFATITPPIIMSLFNKKCDIGGQTCDLWIVKVDNDQFMYGGHAIAKFLGYKQPKDAIRNHVKPNWKKTWEEIRNIDEVATIHRPYLIQQSENYRPLSTRAPLPVNWQPHTVFISEAGVYALIMRSKLPAAEEFQRWLFEEVLPELRKNGKYTVDEPMLTVAEYDKKLADAQIEALQLKLKLEMSKNEMAVCEMKRNYEHQMNEYKEREYKMQLVMKDMATQANMSMTQFAVNALLAKDNIEENGQLRQTLTDISGRVVPAMTEQPEKEEYITGYERMVNGKRRIRVCRSQFHEIEQQDKAIQRYREDRNKHFKPSRRYAWLHDSEKFLQLKCPNPVMVWLKVRSVHPHLFFGLRYTNKLKTEMEVLDEAELRAKYRTNVEMCKRNRNIHFKQIEEFKSLGLVDEDDCVAKCLTPSVDAKERINTIVEGIVEDMNKELVPATPQRRHSNAGETYTAEQVVHTMNNCQNFFVKNVFNVRFYNCSEPTPKQQLALDNSVDNSV</sequence>
<dbReference type="PANTHER" id="PTHR36180">
    <property type="entry name" value="DNA-BINDING PROTEIN-RELATED-RELATED"/>
    <property type="match status" value="1"/>
</dbReference>